<evidence type="ECO:0000313" key="1">
    <source>
        <dbReference type="EMBL" id="MBX24961.1"/>
    </source>
</evidence>
<accession>A0A2P2M418</accession>
<name>A0A2P2M418_RHIMU</name>
<dbReference type="AlphaFoldDB" id="A0A2P2M418"/>
<reference evidence="1" key="1">
    <citation type="submission" date="2018-02" db="EMBL/GenBank/DDBJ databases">
        <title>Rhizophora mucronata_Transcriptome.</title>
        <authorList>
            <person name="Meera S.P."/>
            <person name="Sreeshan A."/>
            <person name="Augustine A."/>
        </authorList>
    </citation>
    <scope>NUCLEOTIDE SEQUENCE</scope>
    <source>
        <tissue evidence="1">Leaf</tissue>
    </source>
</reference>
<organism evidence="1">
    <name type="scientific">Rhizophora mucronata</name>
    <name type="common">Asiatic mangrove</name>
    <dbReference type="NCBI Taxonomy" id="61149"/>
    <lineage>
        <taxon>Eukaryota</taxon>
        <taxon>Viridiplantae</taxon>
        <taxon>Streptophyta</taxon>
        <taxon>Embryophyta</taxon>
        <taxon>Tracheophyta</taxon>
        <taxon>Spermatophyta</taxon>
        <taxon>Magnoliopsida</taxon>
        <taxon>eudicotyledons</taxon>
        <taxon>Gunneridae</taxon>
        <taxon>Pentapetalae</taxon>
        <taxon>rosids</taxon>
        <taxon>fabids</taxon>
        <taxon>Malpighiales</taxon>
        <taxon>Rhizophoraceae</taxon>
        <taxon>Rhizophora</taxon>
    </lineage>
</organism>
<protein>
    <submittedName>
        <fullName evidence="1">Uncharacterized protein</fullName>
    </submittedName>
</protein>
<dbReference type="EMBL" id="GGEC01044477">
    <property type="protein sequence ID" value="MBX24961.1"/>
    <property type="molecule type" value="Transcribed_RNA"/>
</dbReference>
<proteinExistence type="predicted"/>
<sequence length="55" mass="6194">MKKVKKPLKPRDQCKASSCCCRRCCWRVTTASIVLQNPTVKVSIIIPSKNTHNPP</sequence>